<keyword evidence="2" id="KW-1185">Reference proteome</keyword>
<protein>
    <submittedName>
        <fullName evidence="1">EamA family transporter</fullName>
    </submittedName>
</protein>
<dbReference type="EMBL" id="CP068393">
    <property type="protein sequence ID" value="QUC67131.1"/>
    <property type="molecule type" value="Genomic_DNA"/>
</dbReference>
<proteinExistence type="predicted"/>
<reference evidence="1" key="1">
    <citation type="submission" date="2021-01" db="EMBL/GenBank/DDBJ databases">
        <title>Complete genome sequence of Clostridiales bacterium R-7.</title>
        <authorList>
            <person name="Mahoney-Kurpe S.C."/>
            <person name="Palevich N."/>
            <person name="Koike S."/>
            <person name="Moon C.D."/>
            <person name="Attwood G.T."/>
        </authorList>
    </citation>
    <scope>NUCLEOTIDE SEQUENCE</scope>
    <source>
        <strain evidence="1">R-7</strain>
    </source>
</reference>
<gene>
    <name evidence="1" type="ORF">JYE49_15065</name>
</gene>
<evidence type="ECO:0000313" key="1">
    <source>
        <dbReference type="EMBL" id="QUC67131.1"/>
    </source>
</evidence>
<sequence>MEHRRNIGPLLIILAGIFWGSMGIFVRKLGTYGFTSVQIVAIRITLAALVFSIVLFIRDRSGFRITLRDLPLFLGLGFGSILFFTVCYFTAITIMPLSTAAILLYTSPIWIMLMSMLFFREKLNRIKLIALALAFAGCVLVSGISGEGITLIGLLIGLGSGIGYGLYSILGTIALRRYSPYTVTTYTFLFAAAGSWLVCGPADMISKFTAAADLPFLLFFCCLTALVTAVIPFLSYTLGLRTVEASRAGILATIEPMVATLIGILVFAEPLTLLSGLGILLILAAVVLLNRKQNQ</sequence>
<name>A0AC61MWU0_9FIRM</name>
<organism evidence="1 2">
    <name type="scientific">Aristaeella hokkaidonensis</name>
    <dbReference type="NCBI Taxonomy" id="3046382"/>
    <lineage>
        <taxon>Bacteria</taxon>
        <taxon>Bacillati</taxon>
        <taxon>Bacillota</taxon>
        <taxon>Clostridia</taxon>
        <taxon>Eubacteriales</taxon>
        <taxon>Aristaeellaceae</taxon>
        <taxon>Aristaeella</taxon>
    </lineage>
</organism>
<evidence type="ECO:0000313" key="2">
    <source>
        <dbReference type="Proteomes" id="UP000682782"/>
    </source>
</evidence>
<accession>A0AC61MWU0</accession>
<dbReference type="Proteomes" id="UP000682782">
    <property type="component" value="Chromosome"/>
</dbReference>